<dbReference type="EMBL" id="LCHU01000006">
    <property type="protein sequence ID" value="KKT41608.1"/>
    <property type="molecule type" value="Genomic_DNA"/>
</dbReference>
<name>A0A0G1H556_9BACT</name>
<comment type="caution">
    <text evidence="1">The sequence shown here is derived from an EMBL/GenBank/DDBJ whole genome shotgun (WGS) entry which is preliminary data.</text>
</comment>
<reference evidence="1 2" key="1">
    <citation type="journal article" date="2015" name="Nature">
        <title>rRNA introns, odd ribosomes, and small enigmatic genomes across a large radiation of phyla.</title>
        <authorList>
            <person name="Brown C.T."/>
            <person name="Hug L.A."/>
            <person name="Thomas B.C."/>
            <person name="Sharon I."/>
            <person name="Castelle C.J."/>
            <person name="Singh A."/>
            <person name="Wilkins M.J."/>
            <person name="Williams K.H."/>
            <person name="Banfield J.F."/>
        </authorList>
    </citation>
    <scope>NUCLEOTIDE SEQUENCE [LARGE SCALE GENOMIC DNA]</scope>
</reference>
<protein>
    <submittedName>
        <fullName evidence="1">Uncharacterized protein</fullName>
    </submittedName>
</protein>
<dbReference type="AlphaFoldDB" id="A0A0G1H556"/>
<evidence type="ECO:0000313" key="2">
    <source>
        <dbReference type="Proteomes" id="UP000034736"/>
    </source>
</evidence>
<dbReference type="Proteomes" id="UP000034736">
    <property type="component" value="Unassembled WGS sequence"/>
</dbReference>
<sequence>MAKENIDKWAAERLKTPDGKWISDRSPLGPNSGSDVIFCILCSMENRVPNSVNSELSAEYLRLVELGCDFLSHHFNFKELDELKSRVTNDAREVDRYRRNHKLPSDQHMFDTCYSVIDKLLYSHVPYE</sequence>
<organism evidence="1 2">
    <name type="scientific">Candidatus Giovannonibacteria bacterium GW2011_GWA2_44_13b</name>
    <dbReference type="NCBI Taxonomy" id="1618647"/>
    <lineage>
        <taxon>Bacteria</taxon>
        <taxon>Candidatus Giovannoniibacteriota</taxon>
    </lineage>
</organism>
<dbReference type="STRING" id="1618647.UW30_C0006G0035"/>
<gene>
    <name evidence="1" type="ORF">UW30_C0006G0035</name>
</gene>
<accession>A0A0G1H556</accession>
<evidence type="ECO:0000313" key="1">
    <source>
        <dbReference type="EMBL" id="KKT41608.1"/>
    </source>
</evidence>
<proteinExistence type="predicted"/>